<protein>
    <submittedName>
        <fullName evidence="2">Uncharacterized protein</fullName>
    </submittedName>
</protein>
<proteinExistence type="predicted"/>
<reference evidence="2 3" key="1">
    <citation type="journal article" date="2018" name="BMC Genomics">
        <title>Genomic evidence for intraspecific hybridization in a clonal and extremely halotolerant yeast.</title>
        <authorList>
            <person name="Gostincar C."/>
            <person name="Stajich J.E."/>
            <person name="Zupancic J."/>
            <person name="Zalar P."/>
            <person name="Gunde-Cimerman N."/>
        </authorList>
    </citation>
    <scope>NUCLEOTIDE SEQUENCE [LARGE SCALE GENOMIC DNA]</scope>
    <source>
        <strain evidence="2 3">EXF-2788</strain>
    </source>
</reference>
<gene>
    <name evidence="2" type="ORF">D0861_05723</name>
</gene>
<dbReference type="EMBL" id="QWIR01000105">
    <property type="protein sequence ID" value="RMY86789.1"/>
    <property type="molecule type" value="Genomic_DNA"/>
</dbReference>
<dbReference type="OrthoDB" id="3821409at2759"/>
<comment type="caution">
    <text evidence="2">The sequence shown here is derived from an EMBL/GenBank/DDBJ whole genome shotgun (WGS) entry which is preliminary data.</text>
</comment>
<accession>A0A3M7FD83</accession>
<evidence type="ECO:0000313" key="3">
    <source>
        <dbReference type="Proteomes" id="UP000268823"/>
    </source>
</evidence>
<organism evidence="2 3">
    <name type="scientific">Hortaea werneckii</name>
    <name type="common">Black yeast</name>
    <name type="synonym">Cladosporium werneckii</name>
    <dbReference type="NCBI Taxonomy" id="91943"/>
    <lineage>
        <taxon>Eukaryota</taxon>
        <taxon>Fungi</taxon>
        <taxon>Dikarya</taxon>
        <taxon>Ascomycota</taxon>
        <taxon>Pezizomycotina</taxon>
        <taxon>Dothideomycetes</taxon>
        <taxon>Dothideomycetidae</taxon>
        <taxon>Mycosphaerellales</taxon>
        <taxon>Teratosphaeriaceae</taxon>
        <taxon>Hortaea</taxon>
    </lineage>
</organism>
<keyword evidence="1" id="KW-0472">Membrane</keyword>
<evidence type="ECO:0000313" key="2">
    <source>
        <dbReference type="EMBL" id="RMY86789.1"/>
    </source>
</evidence>
<feature type="transmembrane region" description="Helical" evidence="1">
    <location>
        <begin position="111"/>
        <end position="130"/>
    </location>
</feature>
<feature type="transmembrane region" description="Helical" evidence="1">
    <location>
        <begin position="66"/>
        <end position="90"/>
    </location>
</feature>
<evidence type="ECO:0000256" key="1">
    <source>
        <dbReference type="SAM" id="Phobius"/>
    </source>
</evidence>
<feature type="transmembrane region" description="Helical" evidence="1">
    <location>
        <begin position="136"/>
        <end position="165"/>
    </location>
</feature>
<keyword evidence="1" id="KW-0812">Transmembrane</keyword>
<dbReference type="Proteomes" id="UP000268823">
    <property type="component" value="Unassembled WGS sequence"/>
</dbReference>
<keyword evidence="1" id="KW-1133">Transmembrane helix</keyword>
<dbReference type="AlphaFoldDB" id="A0A3M7FD83"/>
<name>A0A3M7FD83_HORWE</name>
<sequence>MAALLDTNHLQDVISDLREEGTRNLKASRHSFITTPANLGARFLNQLHPEQQPLTWLDLVKISLFLLWRIHLTFMSLLAIYAVSLVIAAVGNMSEWRITRPPEDQVRAITTGIGMFHLTMVLTLSVLWGFELPISYPWLLVYSIAGIVGTFICGTVGGVLLIAGWKMLKGTWERMYWPGRNRGNEAAEQTEKRRTPPDAHGTERVVFSNEEIRNPSLLDENGDSFLVFSASACGNGVGYARHGMLVSGDADVKSPVM</sequence>